<feature type="transmembrane region" description="Helical" evidence="1">
    <location>
        <begin position="50"/>
        <end position="74"/>
    </location>
</feature>
<evidence type="ECO:0000256" key="2">
    <source>
        <dbReference type="SAM" id="SignalP"/>
    </source>
</evidence>
<dbReference type="AlphaFoldDB" id="A0AAV4P451"/>
<feature type="signal peptide" evidence="2">
    <location>
        <begin position="1"/>
        <end position="29"/>
    </location>
</feature>
<proteinExistence type="predicted"/>
<dbReference type="EMBL" id="BPLR01021577">
    <property type="protein sequence ID" value="GIX91350.1"/>
    <property type="molecule type" value="Genomic_DNA"/>
</dbReference>
<accession>A0AAV4P451</accession>
<keyword evidence="1" id="KW-0472">Membrane</keyword>
<comment type="caution">
    <text evidence="3">The sequence shown here is derived from an EMBL/GenBank/DDBJ whole genome shotgun (WGS) entry which is preliminary data.</text>
</comment>
<keyword evidence="4" id="KW-1185">Reference proteome</keyword>
<organism evidence="3 4">
    <name type="scientific">Caerostris extrusa</name>
    <name type="common">Bark spider</name>
    <name type="synonym">Caerostris bankana</name>
    <dbReference type="NCBI Taxonomy" id="172846"/>
    <lineage>
        <taxon>Eukaryota</taxon>
        <taxon>Metazoa</taxon>
        <taxon>Ecdysozoa</taxon>
        <taxon>Arthropoda</taxon>
        <taxon>Chelicerata</taxon>
        <taxon>Arachnida</taxon>
        <taxon>Araneae</taxon>
        <taxon>Araneomorphae</taxon>
        <taxon>Entelegynae</taxon>
        <taxon>Araneoidea</taxon>
        <taxon>Araneidae</taxon>
        <taxon>Caerostris</taxon>
    </lineage>
</organism>
<keyword evidence="1" id="KW-1133">Transmembrane helix</keyword>
<dbReference type="Proteomes" id="UP001054945">
    <property type="component" value="Unassembled WGS sequence"/>
</dbReference>
<protein>
    <submittedName>
        <fullName evidence="3">Uncharacterized protein</fullName>
    </submittedName>
</protein>
<evidence type="ECO:0000313" key="3">
    <source>
        <dbReference type="EMBL" id="GIX91350.1"/>
    </source>
</evidence>
<name>A0AAV4P451_CAEEX</name>
<evidence type="ECO:0000313" key="4">
    <source>
        <dbReference type="Proteomes" id="UP001054945"/>
    </source>
</evidence>
<gene>
    <name evidence="3" type="ORF">CEXT_767131</name>
</gene>
<sequence>CPFRLQKAVLSPLWLFCFLGDFIVEKIEGFQPYCFRFFNVSFRLPGKMHLVGLFSAYFLLNMGNGVVASALTATKRSLGICLTKPAARVHGWFYFAVTT</sequence>
<keyword evidence="1" id="KW-0812">Transmembrane</keyword>
<reference evidence="3 4" key="1">
    <citation type="submission" date="2021-06" db="EMBL/GenBank/DDBJ databases">
        <title>Caerostris extrusa draft genome.</title>
        <authorList>
            <person name="Kono N."/>
            <person name="Arakawa K."/>
        </authorList>
    </citation>
    <scope>NUCLEOTIDE SEQUENCE [LARGE SCALE GENOMIC DNA]</scope>
</reference>
<keyword evidence="2" id="KW-0732">Signal</keyword>
<feature type="chain" id="PRO_5043775053" evidence="2">
    <location>
        <begin position="30"/>
        <end position="99"/>
    </location>
</feature>
<feature type="non-terminal residue" evidence="3">
    <location>
        <position position="1"/>
    </location>
</feature>
<evidence type="ECO:0000256" key="1">
    <source>
        <dbReference type="SAM" id="Phobius"/>
    </source>
</evidence>